<gene>
    <name evidence="6" type="ORF">AX774_g784</name>
</gene>
<dbReference type="SMART" id="SM01050">
    <property type="entry name" value="CactinC_cactus"/>
    <property type="match status" value="1"/>
</dbReference>
<dbReference type="Proteomes" id="UP000188320">
    <property type="component" value="Unassembled WGS sequence"/>
</dbReference>
<dbReference type="AlphaFoldDB" id="A0A1R1PXK2"/>
<dbReference type="OrthoDB" id="265955at2759"/>
<evidence type="ECO:0000256" key="1">
    <source>
        <dbReference type="ARBA" id="ARBA00006895"/>
    </source>
</evidence>
<dbReference type="InterPro" id="IPR018816">
    <property type="entry name" value="Cactin_central"/>
</dbReference>
<dbReference type="Pfam" id="PF10312">
    <property type="entry name" value="Cactin_mid"/>
    <property type="match status" value="1"/>
</dbReference>
<evidence type="ECO:0000256" key="3">
    <source>
        <dbReference type="SAM" id="MobiDB-lite"/>
    </source>
</evidence>
<protein>
    <recommendedName>
        <fullName evidence="2">Splicing factor Cactin</fullName>
    </recommendedName>
</protein>
<feature type="region of interest" description="Disordered" evidence="3">
    <location>
        <begin position="1"/>
        <end position="61"/>
    </location>
</feature>
<proteinExistence type="inferred from homology"/>
<evidence type="ECO:0000259" key="5">
    <source>
        <dbReference type="Pfam" id="PF10312"/>
    </source>
</evidence>
<feature type="region of interest" description="Disordered" evidence="3">
    <location>
        <begin position="413"/>
        <end position="435"/>
    </location>
</feature>
<dbReference type="GO" id="GO:0005681">
    <property type="term" value="C:spliceosomal complex"/>
    <property type="evidence" value="ECO:0007669"/>
    <property type="project" value="TreeGrafter"/>
</dbReference>
<sequence length="593" mass="70297">MGKEKNHNERNKREKYDRSYSSDSGSEGYSRNRRESSKKHHKSRSGDQITHKKGNSSQMYKTIDNAALQLTNSKVSDKFVWKKKVEKDRKEGRKKGKRGREDEVDTEEENERIREEQEYELEKLQKLKEAKLKEQEYMERQKILMIRENEEAMMGQNWEQKEQQLHLTNLVLKAIKKIGRDEHGPVDLFIVYLHYYQETEAERRKRIELGQGGRFGLELELMGILREKRSRYSNADVTDELSIYLDPWKAFSGIADIEQLERIKMKIKEYRKAEITQSNKEYWKGVGILCQDRIDSVKKHNRSGIKVNNEIKDMMQGKSAEKLDELQEMVLRKIGEKSVVIDRDYWEQVLEQIKVFKAALSVSHVYECFCKDYILSKNNIPQSYLDEHQVLSNSKPNEDSVYEEEFLRQINEQNYKRQKRGHGESEDEEAEEGDELVNMDRSAEVISAAGTLTEANGGSITNREQRREEDPLKKKPRYFNKVHTGYEWNKYNQTHYDFDNPPPKVIQGYKFNIFYPELNDKSKAPTYKIEPDPLDDSGNTVIIRFIAGAPYSDVAFRIVNKEWEMSRKRGFRNSFDKNVLQLYFKFKRYFYRK</sequence>
<comment type="similarity">
    <text evidence="1">Belongs to the CACTIN family.</text>
</comment>
<comment type="caution">
    <text evidence="6">The sequence shown here is derived from an EMBL/GenBank/DDBJ whole genome shotgun (WGS) entry which is preliminary data.</text>
</comment>
<feature type="domain" description="Splicing factor Cactin C-terminal" evidence="4">
    <location>
        <begin position="473"/>
        <end position="593"/>
    </location>
</feature>
<evidence type="ECO:0000256" key="2">
    <source>
        <dbReference type="ARBA" id="ARBA00034534"/>
    </source>
</evidence>
<dbReference type="PANTHER" id="PTHR21737:SF4">
    <property type="entry name" value="SPLICING FACTOR CACTIN"/>
    <property type="match status" value="1"/>
</dbReference>
<reference evidence="7" key="1">
    <citation type="submission" date="2017-01" db="EMBL/GenBank/DDBJ databases">
        <authorList>
            <person name="Wang Y."/>
            <person name="White M."/>
            <person name="Kvist S."/>
            <person name="Moncalvo J.-M."/>
        </authorList>
    </citation>
    <scope>NUCLEOTIDE SEQUENCE [LARGE SCALE GENOMIC DNA]</scope>
    <source>
        <strain evidence="7">COL-18-3</strain>
    </source>
</reference>
<feature type="compositionally biased region" description="Acidic residues" evidence="3">
    <location>
        <begin position="425"/>
        <end position="435"/>
    </location>
</feature>
<feature type="compositionally biased region" description="Basic and acidic residues" evidence="3">
    <location>
        <begin position="1"/>
        <end position="20"/>
    </location>
</feature>
<evidence type="ECO:0000313" key="7">
    <source>
        <dbReference type="Proteomes" id="UP000188320"/>
    </source>
</evidence>
<feature type="region of interest" description="Disordered" evidence="3">
    <location>
        <begin position="83"/>
        <end position="113"/>
    </location>
</feature>
<dbReference type="EMBL" id="LSSK01000061">
    <property type="protein sequence ID" value="OMH85673.1"/>
    <property type="molecule type" value="Genomic_DNA"/>
</dbReference>
<evidence type="ECO:0000259" key="4">
    <source>
        <dbReference type="Pfam" id="PF09732"/>
    </source>
</evidence>
<name>A0A1R1PXK2_ZANCU</name>
<dbReference type="Pfam" id="PF09732">
    <property type="entry name" value="CactinC_cactus"/>
    <property type="match status" value="1"/>
</dbReference>
<organism evidence="6 7">
    <name type="scientific">Zancudomyces culisetae</name>
    <name type="common">Gut fungus</name>
    <name type="synonym">Smittium culisetae</name>
    <dbReference type="NCBI Taxonomy" id="1213189"/>
    <lineage>
        <taxon>Eukaryota</taxon>
        <taxon>Fungi</taxon>
        <taxon>Fungi incertae sedis</taxon>
        <taxon>Zoopagomycota</taxon>
        <taxon>Kickxellomycotina</taxon>
        <taxon>Harpellomycetes</taxon>
        <taxon>Harpellales</taxon>
        <taxon>Legeriomycetaceae</taxon>
        <taxon>Zancudomyces</taxon>
    </lineage>
</organism>
<dbReference type="PANTHER" id="PTHR21737">
    <property type="entry name" value="POLYGLUTAMINE BINDING PROTEIN 1/MARVEL MEMBRANE-ASSOCIATING DOMAIN CONTAINING 3"/>
    <property type="match status" value="1"/>
</dbReference>
<dbReference type="InterPro" id="IPR019134">
    <property type="entry name" value="Cactin_C"/>
</dbReference>
<evidence type="ECO:0000313" key="6">
    <source>
        <dbReference type="EMBL" id="OMH85673.1"/>
    </source>
</evidence>
<dbReference type="GO" id="GO:0005737">
    <property type="term" value="C:cytoplasm"/>
    <property type="evidence" value="ECO:0007669"/>
    <property type="project" value="TreeGrafter"/>
</dbReference>
<keyword evidence="7" id="KW-1185">Reference proteome</keyword>
<accession>A0A1R1PXK2</accession>
<feature type="domain" description="Splicing factor cactin central" evidence="5">
    <location>
        <begin position="149"/>
        <end position="365"/>
    </location>
</feature>
<dbReference type="GO" id="GO:0045292">
    <property type="term" value="P:mRNA cis splicing, via spliceosome"/>
    <property type="evidence" value="ECO:0007669"/>
    <property type="project" value="TreeGrafter"/>
</dbReference>